<dbReference type="OrthoDB" id="9798884at2"/>
<accession>A0A4V5NVJ5</accession>
<dbReference type="GO" id="GO:0016787">
    <property type="term" value="F:hydrolase activity"/>
    <property type="evidence" value="ECO:0007669"/>
    <property type="project" value="UniProtKB-KW"/>
</dbReference>
<proteinExistence type="predicted"/>
<keyword evidence="3" id="KW-1185">Reference proteome</keyword>
<keyword evidence="2" id="KW-0378">Hydrolase</keyword>
<name>A0A4V5NVJ5_9GAMM</name>
<dbReference type="Gene3D" id="3.40.50.1820">
    <property type="entry name" value="alpha/beta hydrolase"/>
    <property type="match status" value="1"/>
</dbReference>
<dbReference type="InterPro" id="IPR000073">
    <property type="entry name" value="AB_hydrolase_1"/>
</dbReference>
<dbReference type="InterPro" id="IPR029058">
    <property type="entry name" value="AB_hydrolase_fold"/>
</dbReference>
<feature type="domain" description="AB hydrolase-1" evidence="1">
    <location>
        <begin position="87"/>
        <end position="173"/>
    </location>
</feature>
<organism evidence="2 3">
    <name type="scientific">Ferrimonas sediminicola</name>
    <dbReference type="NCBI Taxonomy" id="2569538"/>
    <lineage>
        <taxon>Bacteria</taxon>
        <taxon>Pseudomonadati</taxon>
        <taxon>Pseudomonadota</taxon>
        <taxon>Gammaproteobacteria</taxon>
        <taxon>Alteromonadales</taxon>
        <taxon>Ferrimonadaceae</taxon>
        <taxon>Ferrimonas</taxon>
    </lineage>
</organism>
<comment type="caution">
    <text evidence="2">The sequence shown here is derived from an EMBL/GenBank/DDBJ whole genome shotgun (WGS) entry which is preliminary data.</text>
</comment>
<evidence type="ECO:0000259" key="1">
    <source>
        <dbReference type="Pfam" id="PF12697"/>
    </source>
</evidence>
<protein>
    <submittedName>
        <fullName evidence="2">Alpha/beta hydrolase</fullName>
    </submittedName>
</protein>
<dbReference type="AlphaFoldDB" id="A0A4V5NVJ5"/>
<dbReference type="EMBL" id="SWCI01000003">
    <property type="protein sequence ID" value="TKB49919.1"/>
    <property type="molecule type" value="Genomic_DNA"/>
</dbReference>
<dbReference type="PANTHER" id="PTHR12277">
    <property type="entry name" value="ALPHA/BETA HYDROLASE DOMAIN-CONTAINING PROTEIN"/>
    <property type="match status" value="1"/>
</dbReference>
<reference evidence="2 3" key="1">
    <citation type="submission" date="2019-04" db="EMBL/GenBank/DDBJ databases">
        <authorList>
            <person name="Hwang J.C."/>
        </authorList>
    </citation>
    <scope>NUCLEOTIDE SEQUENCE [LARGE SCALE GENOMIC DNA]</scope>
    <source>
        <strain evidence="2 3">IMCC35001</strain>
    </source>
</reference>
<evidence type="ECO:0000313" key="3">
    <source>
        <dbReference type="Proteomes" id="UP000305674"/>
    </source>
</evidence>
<dbReference type="RefSeq" id="WP_136852467.1">
    <property type="nucleotide sequence ID" value="NZ_SWCI01000003.1"/>
</dbReference>
<dbReference type="Proteomes" id="UP000305674">
    <property type="component" value="Unassembled WGS sequence"/>
</dbReference>
<evidence type="ECO:0000313" key="2">
    <source>
        <dbReference type="EMBL" id="TKB49919.1"/>
    </source>
</evidence>
<dbReference type="Pfam" id="PF12697">
    <property type="entry name" value="Abhydrolase_6"/>
    <property type="match status" value="1"/>
</dbReference>
<dbReference type="SUPFAM" id="SSF53474">
    <property type="entry name" value="alpha/beta-Hydrolases"/>
    <property type="match status" value="1"/>
</dbReference>
<sequence length="254" mass="28010">MKQLLLSLGLGYLLLCLCLFMVQRRFQYFPTPALTLPGADQVSFRHGDLVLRGYVANPGQAKALLYFGGNGEQVEQNLVQFRQWFPHHSVYLIPYRGYGNSDGTPSEAGIVQDALFLFDQLNRSHRAVAVMGRSLGAAVAVQVAAHKPVERVVLITPFDSALNIARSLYWMFPLSLLMRDPYQAAALAPLIQAPSYVVIAAQDEVVPAERTQAMVEALAPSLRWSRVIQGAGHNTLSMFPDYGHTLQRAINGEG</sequence>
<gene>
    <name evidence="2" type="ORF">FCL40_07140</name>
</gene>